<dbReference type="InterPro" id="IPR019734">
    <property type="entry name" value="TPR_rpt"/>
</dbReference>
<dbReference type="Gene3D" id="1.25.40.10">
    <property type="entry name" value="Tetratricopeptide repeat domain"/>
    <property type="match status" value="1"/>
</dbReference>
<protein>
    <submittedName>
        <fullName evidence="2">Anaphase-promoting complex/cyclosome 2</fullName>
    </submittedName>
</protein>
<organism evidence="2 3">
    <name type="scientific">Tanacetum coccineum</name>
    <dbReference type="NCBI Taxonomy" id="301880"/>
    <lineage>
        <taxon>Eukaryota</taxon>
        <taxon>Viridiplantae</taxon>
        <taxon>Streptophyta</taxon>
        <taxon>Embryophyta</taxon>
        <taxon>Tracheophyta</taxon>
        <taxon>Spermatophyta</taxon>
        <taxon>Magnoliopsida</taxon>
        <taxon>eudicotyledons</taxon>
        <taxon>Gunneridae</taxon>
        <taxon>Pentapetalae</taxon>
        <taxon>asterids</taxon>
        <taxon>campanulids</taxon>
        <taxon>Asterales</taxon>
        <taxon>Asteraceae</taxon>
        <taxon>Asteroideae</taxon>
        <taxon>Anthemideae</taxon>
        <taxon>Anthemidinae</taxon>
        <taxon>Tanacetum</taxon>
    </lineage>
</organism>
<dbReference type="Pfam" id="PF00856">
    <property type="entry name" value="SET"/>
    <property type="match status" value="1"/>
</dbReference>
<dbReference type="SMART" id="SM00028">
    <property type="entry name" value="TPR"/>
    <property type="match status" value="3"/>
</dbReference>
<dbReference type="PANTHER" id="PTHR47643:SF2">
    <property type="entry name" value="TPR DOMAIN PROTEIN (AFU_ORTHOLOGUE AFUA_5G12710)"/>
    <property type="match status" value="1"/>
</dbReference>
<proteinExistence type="predicted"/>
<dbReference type="EMBL" id="BQNB010016971">
    <property type="protein sequence ID" value="GJT57911.1"/>
    <property type="molecule type" value="Genomic_DNA"/>
</dbReference>
<dbReference type="Gene3D" id="2.170.270.10">
    <property type="entry name" value="SET domain"/>
    <property type="match status" value="1"/>
</dbReference>
<accession>A0ABQ5F3K9</accession>
<sequence>MLQNLRLKANEYLLREQWDQAIQTYSQFISLSENQKSLTLAYSNRAEARSKTRDFDGSLKDCDEALQIENTHFKTLMLKGKILLNLDRYTSALNCFKIANLDNPSNQDLEVLKGYLEKCKKVEFLSRSGAFDFSTWVLNGFKGKLPELAEFIGGLEIKKSEISGRGLVANKNIDVGSLLLVTKAVATERGILPESKNEDLGQNAQMVMWKNFIDKVLESSENCERTRFLMSKLSNGENEEGLEVPDISMFRPESGQDCRFVGEKIDIAAMLSILDVNSLVEEMFSSKFTGKNGDYHGVGIWVLASFINHSCNPNAKRYHIGDHVIVHASRDIKEGEEITLGYFDVFSPLKNRKEMAKNWGFDCHCKRCKFEDEISAKNETGEIEMGYERGVDVGTMVYKLEESMRRWMVRGKMKGYLRASFWKVYSELFVSEKLMRKWGRKVPTMEVVVESIVEAVGGDERALRVVSEGMKRNGGGGVLEMEKVMKLGRGVYGKVMKKQALRSIIC</sequence>
<evidence type="ECO:0000313" key="3">
    <source>
        <dbReference type="Proteomes" id="UP001151760"/>
    </source>
</evidence>
<reference evidence="2" key="1">
    <citation type="journal article" date="2022" name="Int. J. Mol. Sci.">
        <title>Draft Genome of Tanacetum Coccineum: Genomic Comparison of Closely Related Tanacetum-Family Plants.</title>
        <authorList>
            <person name="Yamashiro T."/>
            <person name="Shiraishi A."/>
            <person name="Nakayama K."/>
            <person name="Satake H."/>
        </authorList>
    </citation>
    <scope>NUCLEOTIDE SEQUENCE</scope>
</reference>
<dbReference type="PANTHER" id="PTHR47643">
    <property type="entry name" value="TPR DOMAIN PROTEIN (AFU_ORTHOLOGUE AFUA_5G12710)"/>
    <property type="match status" value="1"/>
</dbReference>
<dbReference type="PROSITE" id="PS50280">
    <property type="entry name" value="SET"/>
    <property type="match status" value="1"/>
</dbReference>
<keyword evidence="3" id="KW-1185">Reference proteome</keyword>
<dbReference type="InterPro" id="IPR053209">
    <property type="entry name" value="Gramillin-biosynth_MTr"/>
</dbReference>
<feature type="domain" description="SET" evidence="1">
    <location>
        <begin position="153"/>
        <end position="343"/>
    </location>
</feature>
<dbReference type="InterPro" id="IPR046341">
    <property type="entry name" value="SET_dom_sf"/>
</dbReference>
<gene>
    <name evidence="2" type="ORF">Tco_0992965</name>
</gene>
<comment type="caution">
    <text evidence="2">The sequence shown here is derived from an EMBL/GenBank/DDBJ whole genome shotgun (WGS) entry which is preliminary data.</text>
</comment>
<dbReference type="InterPro" id="IPR001214">
    <property type="entry name" value="SET_dom"/>
</dbReference>
<evidence type="ECO:0000313" key="2">
    <source>
        <dbReference type="EMBL" id="GJT57911.1"/>
    </source>
</evidence>
<dbReference type="Proteomes" id="UP001151760">
    <property type="component" value="Unassembled WGS sequence"/>
</dbReference>
<dbReference type="SUPFAM" id="SSF82199">
    <property type="entry name" value="SET domain"/>
    <property type="match status" value="1"/>
</dbReference>
<dbReference type="SMART" id="SM00317">
    <property type="entry name" value="SET"/>
    <property type="match status" value="1"/>
</dbReference>
<name>A0ABQ5F3K9_9ASTR</name>
<evidence type="ECO:0000259" key="1">
    <source>
        <dbReference type="PROSITE" id="PS50280"/>
    </source>
</evidence>
<dbReference type="CDD" id="cd20071">
    <property type="entry name" value="SET_SMYD"/>
    <property type="match status" value="1"/>
</dbReference>
<reference evidence="2" key="2">
    <citation type="submission" date="2022-01" db="EMBL/GenBank/DDBJ databases">
        <authorList>
            <person name="Yamashiro T."/>
            <person name="Shiraishi A."/>
            <person name="Satake H."/>
            <person name="Nakayama K."/>
        </authorList>
    </citation>
    <scope>NUCLEOTIDE SEQUENCE</scope>
</reference>
<dbReference type="InterPro" id="IPR011990">
    <property type="entry name" value="TPR-like_helical_dom_sf"/>
</dbReference>
<dbReference type="SUPFAM" id="SSF48452">
    <property type="entry name" value="TPR-like"/>
    <property type="match status" value="1"/>
</dbReference>